<gene>
    <name evidence="1" type="ORF">CP373A1_02995</name>
</gene>
<reference evidence="1 2" key="1">
    <citation type="submission" date="2016-06" db="EMBL/GenBank/DDBJ databases">
        <authorList>
            <person name="Kjaerup R.B."/>
            <person name="Dalgaard T.S."/>
            <person name="Juul-Madsen H.R."/>
        </authorList>
    </citation>
    <scope>NUCLEOTIDE SEQUENCE [LARGE SCALE GENOMIC DNA]</scope>
    <source>
        <strain evidence="1 2">373-A1</strain>
    </source>
</reference>
<protein>
    <submittedName>
        <fullName evidence="1">Phage tail protein</fullName>
    </submittedName>
</protein>
<comment type="caution">
    <text evidence="1">The sequence shown here is derived from an EMBL/GenBank/DDBJ whole genome shotgun (WGS) entry which is preliminary data.</text>
</comment>
<organism evidence="1 2">
    <name type="scientific">Clostridium paraputrificum</name>
    <dbReference type="NCBI Taxonomy" id="29363"/>
    <lineage>
        <taxon>Bacteria</taxon>
        <taxon>Bacillati</taxon>
        <taxon>Bacillota</taxon>
        <taxon>Clostridia</taxon>
        <taxon>Eubacteriales</taxon>
        <taxon>Clostridiaceae</taxon>
        <taxon>Clostridium</taxon>
    </lineage>
</organism>
<evidence type="ECO:0000313" key="2">
    <source>
        <dbReference type="Proteomes" id="UP000092714"/>
    </source>
</evidence>
<proteinExistence type="predicted"/>
<dbReference type="Proteomes" id="UP000092714">
    <property type="component" value="Unassembled WGS sequence"/>
</dbReference>
<dbReference type="InterPro" id="IPR014918">
    <property type="entry name" value="Phage_tail_3"/>
</dbReference>
<evidence type="ECO:0000313" key="1">
    <source>
        <dbReference type="EMBL" id="OBY11905.1"/>
    </source>
</evidence>
<sequence>MLANGTKLGFKKSGAEPDVYTDLPGLKEIPELGIEPEKVENTCLSDKVKQYENGIGDAGDLEFKFKYENSSATSPYRILRKAQEDGEVLSFEETLPDGTKFNWKAQVSVKLGGGGVNGVIEFTLKMALQSEITVVDPSLPS</sequence>
<dbReference type="RefSeq" id="WP_065254318.1">
    <property type="nucleotide sequence ID" value="NZ_MAPZ01000010.1"/>
</dbReference>
<dbReference type="AlphaFoldDB" id="A0A1B8RSU9"/>
<keyword evidence="2" id="KW-1185">Reference proteome</keyword>
<dbReference type="Pfam" id="PF08813">
    <property type="entry name" value="Phage_tail_3"/>
    <property type="match status" value="1"/>
</dbReference>
<dbReference type="OrthoDB" id="1929526at2"/>
<accession>A0A1B8RSU9</accession>
<dbReference type="eggNOG" id="ENOG5031TAW">
    <property type="taxonomic scope" value="Bacteria"/>
</dbReference>
<name>A0A1B8RSU9_9CLOT</name>
<dbReference type="EMBL" id="MAPZ01000010">
    <property type="protein sequence ID" value="OBY11905.1"/>
    <property type="molecule type" value="Genomic_DNA"/>
</dbReference>
<dbReference type="Gene3D" id="4.10.410.40">
    <property type="match status" value="1"/>
</dbReference>